<keyword evidence="5" id="KW-1185">Reference proteome</keyword>
<dbReference type="KEGG" id="mcr:MCFN_02740"/>
<dbReference type="AlphaFoldDB" id="A0A059XL01"/>
<dbReference type="EMBL" id="CP007521">
    <property type="protein sequence ID" value="AIA29189.1"/>
    <property type="molecule type" value="Genomic_DNA"/>
</dbReference>
<dbReference type="InterPro" id="IPR025246">
    <property type="entry name" value="IS30-like_HTH"/>
</dbReference>
<dbReference type="EMBL" id="CP007521">
    <property type="protein sequence ID" value="AIA29666.1"/>
    <property type="molecule type" value="Genomic_DNA"/>
</dbReference>
<dbReference type="Gene3D" id="3.30.420.10">
    <property type="entry name" value="Ribonuclease H-like superfamily/Ribonuclease H"/>
    <property type="match status" value="1"/>
</dbReference>
<dbReference type="PANTHER" id="PTHR10948">
    <property type="entry name" value="TRANSPOSASE"/>
    <property type="match status" value="1"/>
</dbReference>
<dbReference type="eggNOG" id="COG2826">
    <property type="taxonomic scope" value="Bacteria"/>
</dbReference>
<dbReference type="GO" id="GO:0006310">
    <property type="term" value="P:DNA recombination"/>
    <property type="evidence" value="ECO:0007669"/>
    <property type="project" value="UniProtKB-KW"/>
</dbReference>
<dbReference type="InterPro" id="IPR036397">
    <property type="entry name" value="RNaseH_sf"/>
</dbReference>
<dbReference type="PANTHER" id="PTHR10948:SF23">
    <property type="entry name" value="TRANSPOSASE INSI FOR INSERTION SEQUENCE ELEMENT IS30A-RELATED"/>
    <property type="match status" value="1"/>
</dbReference>
<dbReference type="PROSITE" id="PS50994">
    <property type="entry name" value="INTEGRASE"/>
    <property type="match status" value="1"/>
</dbReference>
<evidence type="ECO:0000313" key="5">
    <source>
        <dbReference type="Proteomes" id="UP000027088"/>
    </source>
</evidence>
<evidence type="ECO:0000313" key="4">
    <source>
        <dbReference type="EMBL" id="AIA29666.1"/>
    </source>
</evidence>
<dbReference type="NCBIfam" id="NF033563">
    <property type="entry name" value="transpos_IS30"/>
    <property type="match status" value="1"/>
</dbReference>
<dbReference type="GO" id="GO:0004803">
    <property type="term" value="F:transposase activity"/>
    <property type="evidence" value="ECO:0007669"/>
    <property type="project" value="TreeGrafter"/>
</dbReference>
<reference evidence="3 5" key="1">
    <citation type="journal article" date="2014" name="Genome Announc.">
        <title>Complete Genome Sequence of the Bovine Mastitis Pathogen Mycoplasma californicum Strain ST-6T (ATCC 33461T).</title>
        <authorList>
            <person name="Calcutt M.J."/>
            <person name="Foecking M.F."/>
            <person name="Fox L.K."/>
        </authorList>
    </citation>
    <scope>NUCLEOTIDE SEQUENCE [LARGE SCALE GENOMIC DNA]</scope>
    <source>
        <strain evidence="3 5">ST-6</strain>
    </source>
</reference>
<gene>
    <name evidence="3" type="ORF">MCFN_00040</name>
    <name evidence="4" type="ORF">MCFN_02740</name>
</gene>
<dbReference type="InterPro" id="IPR012337">
    <property type="entry name" value="RNaseH-like_sf"/>
</dbReference>
<evidence type="ECO:0000313" key="3">
    <source>
        <dbReference type="EMBL" id="AIA29189.1"/>
    </source>
</evidence>
<evidence type="ECO:0000259" key="2">
    <source>
        <dbReference type="PROSITE" id="PS50994"/>
    </source>
</evidence>
<proteinExistence type="predicted"/>
<dbReference type="KEGG" id="mcr:MCFN_00040"/>
<dbReference type="GO" id="GO:0032196">
    <property type="term" value="P:transposition"/>
    <property type="evidence" value="ECO:0007669"/>
    <property type="project" value="TreeGrafter"/>
</dbReference>
<evidence type="ECO:0000256" key="1">
    <source>
        <dbReference type="ARBA" id="ARBA00023172"/>
    </source>
</evidence>
<dbReference type="InterPro" id="IPR053392">
    <property type="entry name" value="Transposase_IS30-like"/>
</dbReference>
<protein>
    <submittedName>
        <fullName evidence="3">ISMcf1 transposase</fullName>
    </submittedName>
</protein>
<accession>A0A059XL01</accession>
<dbReference type="Proteomes" id="UP000027088">
    <property type="component" value="Chromosome"/>
</dbReference>
<organism evidence="3 5">
    <name type="scientific">Mycoplasmopsis californica</name>
    <dbReference type="NCBI Taxonomy" id="2113"/>
    <lineage>
        <taxon>Bacteria</taxon>
        <taxon>Bacillati</taxon>
        <taxon>Mycoplasmatota</taxon>
        <taxon>Mycoplasmoidales</taxon>
        <taxon>Metamycoplasmataceae</taxon>
        <taxon>Mycoplasmopsis</taxon>
    </lineage>
</organism>
<keyword evidence="1" id="KW-0233">DNA recombination</keyword>
<dbReference type="InterPro" id="IPR001584">
    <property type="entry name" value="Integrase_cat-core"/>
</dbReference>
<dbReference type="GO" id="GO:0005829">
    <property type="term" value="C:cytosol"/>
    <property type="evidence" value="ECO:0007669"/>
    <property type="project" value="TreeGrafter"/>
</dbReference>
<dbReference type="Pfam" id="PF13936">
    <property type="entry name" value="HTH_38"/>
    <property type="match status" value="1"/>
</dbReference>
<dbReference type="GO" id="GO:0003676">
    <property type="term" value="F:nucleic acid binding"/>
    <property type="evidence" value="ECO:0007669"/>
    <property type="project" value="InterPro"/>
</dbReference>
<feature type="domain" description="Integrase catalytic" evidence="2">
    <location>
        <begin position="167"/>
        <end position="330"/>
    </location>
</feature>
<sequence>MNYSIKKYTHITKSDREAIKSYLEINLSIRKIANILHKNPSTVSREIKRNLDKFGKYSPFYADIKAQRRHYHKYYFKFLNSKYSEFSELFLKKFDKKYYGVKLTHKYIKENFKIKIPCLKTVFNWIKTNKWIIKRSNLLRSSYKKGGKRHASVISRLVTSADYVFPIWTTPKSIDNREEYGHWEADMIVGKRATGYNNILTLTERKTRVGFAILIPSKNPMKVNAALRKLVLERQLIVKTITIDNGIEFEKIGILAKWLDIKIYRAEPYASFQRGSNEHWNGLIRREYKKGFDFNQISQEILDQITKRINDMPREILGWKSANDLFIEANFYGLVW</sequence>
<name>A0A059XL01_9BACT</name>
<dbReference type="SUPFAM" id="SSF53098">
    <property type="entry name" value="Ribonuclease H-like"/>
    <property type="match status" value="1"/>
</dbReference>
<dbReference type="GO" id="GO:0015074">
    <property type="term" value="P:DNA integration"/>
    <property type="evidence" value="ECO:0007669"/>
    <property type="project" value="InterPro"/>
</dbReference>
<dbReference type="RefSeq" id="WP_038560885.1">
    <property type="nucleotide sequence ID" value="NZ_CP007521.1"/>
</dbReference>
<dbReference type="InterPro" id="IPR051917">
    <property type="entry name" value="Transposase-Integrase"/>
</dbReference>